<dbReference type="FunFam" id="2.60.120.740:FF:000001">
    <property type="entry name" value="Adhesion G protein-coupled receptor L2"/>
    <property type="match status" value="1"/>
</dbReference>
<dbReference type="CDD" id="cd22827">
    <property type="entry name" value="Gal_Rha_Lectin_SUL-I-like"/>
    <property type="match status" value="1"/>
</dbReference>
<dbReference type="OrthoDB" id="1100386at2759"/>
<dbReference type="GO" id="GO:0030246">
    <property type="term" value="F:carbohydrate binding"/>
    <property type="evidence" value="ECO:0007669"/>
    <property type="project" value="InterPro"/>
</dbReference>
<dbReference type="SUPFAM" id="SSF56436">
    <property type="entry name" value="C-type lectin-like"/>
    <property type="match status" value="3"/>
</dbReference>
<dbReference type="AlphaFoldDB" id="A0A6P4XZF7"/>
<dbReference type="Gene3D" id="3.10.100.10">
    <property type="entry name" value="Mannose-Binding Protein A, subunit A"/>
    <property type="match status" value="3"/>
</dbReference>
<dbReference type="PANTHER" id="PTHR22801">
    <property type="entry name" value="LITHOSTATHINE"/>
    <property type="match status" value="1"/>
</dbReference>
<dbReference type="CDD" id="cd00037">
    <property type="entry name" value="CLECT"/>
    <property type="match status" value="3"/>
</dbReference>
<dbReference type="InterPro" id="IPR016186">
    <property type="entry name" value="C-type_lectin-like/link_sf"/>
</dbReference>
<dbReference type="InterPro" id="IPR043159">
    <property type="entry name" value="Lectin_gal-bd_sf"/>
</dbReference>
<feature type="region of interest" description="Disordered" evidence="2">
    <location>
        <begin position="50"/>
        <end position="98"/>
    </location>
</feature>
<dbReference type="Gene3D" id="2.60.120.740">
    <property type="match status" value="1"/>
</dbReference>
<feature type="domain" description="SUEL-type lectin" evidence="4">
    <location>
        <begin position="589"/>
        <end position="676"/>
    </location>
</feature>
<evidence type="ECO:0000313" key="5">
    <source>
        <dbReference type="Proteomes" id="UP000515135"/>
    </source>
</evidence>
<evidence type="ECO:0000313" key="6">
    <source>
        <dbReference type="RefSeq" id="XP_019622030.1"/>
    </source>
</evidence>
<feature type="region of interest" description="Disordered" evidence="2">
    <location>
        <begin position="683"/>
        <end position="779"/>
    </location>
</feature>
<dbReference type="RefSeq" id="XP_019622030.1">
    <property type="nucleotide sequence ID" value="XM_019766471.1"/>
</dbReference>
<keyword evidence="5" id="KW-1185">Reference proteome</keyword>
<dbReference type="PROSITE" id="PS00615">
    <property type="entry name" value="C_TYPE_LECTIN_1"/>
    <property type="match status" value="2"/>
</dbReference>
<keyword evidence="1" id="KW-1015">Disulfide bond</keyword>
<dbReference type="InterPro" id="IPR018378">
    <property type="entry name" value="C-type_lectin_CS"/>
</dbReference>
<dbReference type="Proteomes" id="UP000515135">
    <property type="component" value="Unplaced"/>
</dbReference>
<feature type="domain" description="C-type lectin" evidence="3">
    <location>
        <begin position="455"/>
        <end position="574"/>
    </location>
</feature>
<dbReference type="InterPro" id="IPR016187">
    <property type="entry name" value="CTDL_fold"/>
</dbReference>
<dbReference type="Pfam" id="PF02140">
    <property type="entry name" value="SUEL_Lectin"/>
    <property type="match status" value="1"/>
</dbReference>
<feature type="domain" description="C-type lectin" evidence="3">
    <location>
        <begin position="315"/>
        <end position="433"/>
    </location>
</feature>
<dbReference type="Pfam" id="PF00059">
    <property type="entry name" value="Lectin_C"/>
    <property type="match status" value="3"/>
</dbReference>
<evidence type="ECO:0000256" key="2">
    <source>
        <dbReference type="SAM" id="MobiDB-lite"/>
    </source>
</evidence>
<feature type="domain" description="C-type lectin" evidence="3">
    <location>
        <begin position="185"/>
        <end position="292"/>
    </location>
</feature>
<dbReference type="SMART" id="SM00034">
    <property type="entry name" value="CLECT"/>
    <property type="match status" value="3"/>
</dbReference>
<organism evidence="5 6">
    <name type="scientific">Branchiostoma belcheri</name>
    <name type="common">Amphioxus</name>
    <dbReference type="NCBI Taxonomy" id="7741"/>
    <lineage>
        <taxon>Eukaryota</taxon>
        <taxon>Metazoa</taxon>
        <taxon>Chordata</taxon>
        <taxon>Cephalochordata</taxon>
        <taxon>Leptocardii</taxon>
        <taxon>Amphioxiformes</taxon>
        <taxon>Branchiostomatidae</taxon>
        <taxon>Branchiostoma</taxon>
    </lineage>
</organism>
<dbReference type="InterPro" id="IPR050801">
    <property type="entry name" value="Ca-Dep_Lectins_ImmuneDev"/>
</dbReference>
<dbReference type="PROSITE" id="PS50228">
    <property type="entry name" value="SUEL_LECTIN"/>
    <property type="match status" value="1"/>
</dbReference>
<proteinExistence type="predicted"/>
<dbReference type="InterPro" id="IPR001304">
    <property type="entry name" value="C-type_lectin-like"/>
</dbReference>
<name>A0A6P4XZF7_BRABE</name>
<reference evidence="6" key="1">
    <citation type="submission" date="2025-08" db="UniProtKB">
        <authorList>
            <consortium name="RefSeq"/>
        </authorList>
    </citation>
    <scope>IDENTIFICATION</scope>
    <source>
        <tissue evidence="6">Gonad</tissue>
    </source>
</reference>
<dbReference type="PANTHER" id="PTHR22801:SF63">
    <property type="entry name" value="C-TYPE LECTIN DOMAIN-CONTAINING PROTEIN"/>
    <property type="match status" value="1"/>
</dbReference>
<dbReference type="InterPro" id="IPR000922">
    <property type="entry name" value="Lectin_gal-bd_dom"/>
</dbReference>
<accession>A0A6P4XZF7</accession>
<dbReference type="KEGG" id="bbel:109468216"/>
<dbReference type="GeneID" id="109468216"/>
<evidence type="ECO:0000259" key="4">
    <source>
        <dbReference type="PROSITE" id="PS50228"/>
    </source>
</evidence>
<protein>
    <submittedName>
        <fullName evidence="6">Uncharacterized protein LOC109468216</fullName>
    </submittedName>
</protein>
<evidence type="ECO:0000259" key="3">
    <source>
        <dbReference type="PROSITE" id="PS50041"/>
    </source>
</evidence>
<sequence>MPDRSYHRDHGRGPKLQLKEEFVSTWSREGTGRKPLKDCMVVTWAKEDIRVKESRRRRPKQSAHPAAGRGQKKTQRATALDKPASQPPAKRQTTQYPPRPLQVKDLVAVAFKESLYLGYVTKVNAWFPMMTFQAMYRGVLLILAVGGTAILQSSAAPEKRDLSVAGKAESFMERLEGCSGGYRMRNGVCYKAFNTRKNFHDASSTCVADGGTLAMPKDAGTNAFLLSLKNAVHRAGWFWFGLVDHHQEGRWEWIDGTPLGFRAWGPGEPNNAGGEDCAEYFPTAWNDAPCSRTDRKFICQKIPTGCPGGYIYHQPSRQCYKAFNEKRTYSGAVARCSADRGTLAMPRDTATNKFLIYLKNAVDINGLFRFGLTDNHREGGWKWANNIPLGPFKAWGPGEPNNYANEDCAEYNAGIVAAPYSSIKNMWNDFECSNANRKFICQVSPVTCPAGYRPFQQNCFKAFPQTKPDYTWAMKACQAEGGRLAMPKDAATNAFLVQLKNAVRNDAAFYIGLSDQNAEGQWRFADGTALGSYNNWNPGEPNNVRNEDCATLLPGYGGKWNDLSCSSNLRYICQVSPIRPGGTSGLRRVCEHQTLTISCPAGRQINIVSALYGRTSRGFCPSSQIRTTSCRSPNSQVWVRGSCQGRSSCSVRASNSVFGDPCYGTFKYLEVSYTCIACSGKREMPDPGEPDSWPEEPGIGEADPQEPEIGEPGSQEPEIGEPGSQEPEIGEPGSQEPEIGKPSSQEPEIEEPGSQEPEIGEHGPQEPEIGGANEVREEDMLEKALEMLENEVRAEEDNLEYGLEE</sequence>
<gene>
    <name evidence="6" type="primary">LOC109468216</name>
</gene>
<evidence type="ECO:0000256" key="1">
    <source>
        <dbReference type="ARBA" id="ARBA00023157"/>
    </source>
</evidence>
<dbReference type="PROSITE" id="PS50041">
    <property type="entry name" value="C_TYPE_LECTIN_2"/>
    <property type="match status" value="3"/>
</dbReference>